<organism evidence="1 2">
    <name type="scientific">Nocardia puris</name>
    <dbReference type="NCBI Taxonomy" id="208602"/>
    <lineage>
        <taxon>Bacteria</taxon>
        <taxon>Bacillati</taxon>
        <taxon>Actinomycetota</taxon>
        <taxon>Actinomycetes</taxon>
        <taxon>Mycobacteriales</taxon>
        <taxon>Nocardiaceae</taxon>
        <taxon>Nocardia</taxon>
    </lineage>
</organism>
<reference evidence="1 2" key="1">
    <citation type="submission" date="2018-06" db="EMBL/GenBank/DDBJ databases">
        <title>Genomic Encyclopedia of Type Strains, Phase IV (KMG-IV): sequencing the most valuable type-strain genomes for metagenomic binning, comparative biology and taxonomic classification.</title>
        <authorList>
            <person name="Goeker M."/>
        </authorList>
    </citation>
    <scope>NUCLEOTIDE SEQUENCE [LARGE SCALE GENOMIC DNA]</scope>
    <source>
        <strain evidence="1 2">DSM 44599</strain>
    </source>
</reference>
<accession>A0A366DJK3</accession>
<keyword evidence="2" id="KW-1185">Reference proteome</keyword>
<sequence>MFGVIVTLVLIFAFLVTVGVLLARIEGHAGSSDVVDRDAQRLRAELDAISHHR</sequence>
<dbReference type="RefSeq" id="WP_157115855.1">
    <property type="nucleotide sequence ID" value="NZ_QNRE01000006.1"/>
</dbReference>
<protein>
    <submittedName>
        <fullName evidence="1">Uncharacterized protein</fullName>
    </submittedName>
</protein>
<dbReference type="EMBL" id="QNRE01000006">
    <property type="protein sequence ID" value="RBO90257.1"/>
    <property type="molecule type" value="Genomic_DNA"/>
</dbReference>
<evidence type="ECO:0000313" key="2">
    <source>
        <dbReference type="Proteomes" id="UP000252586"/>
    </source>
</evidence>
<dbReference type="Proteomes" id="UP000252586">
    <property type="component" value="Unassembled WGS sequence"/>
</dbReference>
<evidence type="ECO:0000313" key="1">
    <source>
        <dbReference type="EMBL" id="RBO90257.1"/>
    </source>
</evidence>
<name>A0A366DJK3_9NOCA</name>
<dbReference type="AlphaFoldDB" id="A0A366DJK3"/>
<proteinExistence type="predicted"/>
<comment type="caution">
    <text evidence="1">The sequence shown here is derived from an EMBL/GenBank/DDBJ whole genome shotgun (WGS) entry which is preliminary data.</text>
</comment>
<gene>
    <name evidence="1" type="ORF">DFR74_106142</name>
</gene>